<keyword evidence="1" id="KW-0479">Metal-binding</keyword>
<dbReference type="InterPro" id="IPR013083">
    <property type="entry name" value="Znf_RING/FYVE/PHD"/>
</dbReference>
<dbReference type="PROSITE" id="PS50119">
    <property type="entry name" value="ZF_BBOX"/>
    <property type="match status" value="1"/>
</dbReference>
<organism evidence="7 8">
    <name type="scientific">Laticauda laticaudata</name>
    <name type="common">Blue-ringed sea krait</name>
    <name type="synonym">Blue-lipped sea krait</name>
    <dbReference type="NCBI Taxonomy" id="8630"/>
    <lineage>
        <taxon>Eukaryota</taxon>
        <taxon>Metazoa</taxon>
        <taxon>Chordata</taxon>
        <taxon>Craniata</taxon>
        <taxon>Vertebrata</taxon>
        <taxon>Euteleostomi</taxon>
        <taxon>Lepidosauria</taxon>
        <taxon>Squamata</taxon>
        <taxon>Bifurcata</taxon>
        <taxon>Unidentata</taxon>
        <taxon>Episquamata</taxon>
        <taxon>Toxicofera</taxon>
        <taxon>Serpentes</taxon>
        <taxon>Colubroidea</taxon>
        <taxon>Elapidae</taxon>
        <taxon>Laticaudinae</taxon>
        <taxon>Laticauda</taxon>
    </lineage>
</organism>
<dbReference type="CDD" id="cd16594">
    <property type="entry name" value="RING-HC_TRIM7-like_C-IV"/>
    <property type="match status" value="1"/>
</dbReference>
<dbReference type="SUPFAM" id="SSF57845">
    <property type="entry name" value="B-box zinc-binding domain"/>
    <property type="match status" value="1"/>
</dbReference>
<dbReference type="PROSITE" id="PS50089">
    <property type="entry name" value="ZF_RING_2"/>
    <property type="match status" value="1"/>
</dbReference>
<evidence type="ECO:0000259" key="6">
    <source>
        <dbReference type="PROSITE" id="PS50119"/>
    </source>
</evidence>
<evidence type="ECO:0000313" key="7">
    <source>
        <dbReference type="Ensembl" id="ENSLLTP00000021062.1"/>
    </source>
</evidence>
<dbReference type="PROSITE" id="PS00518">
    <property type="entry name" value="ZF_RING_1"/>
    <property type="match status" value="1"/>
</dbReference>
<evidence type="ECO:0000313" key="8">
    <source>
        <dbReference type="Proteomes" id="UP000694406"/>
    </source>
</evidence>
<accession>A0A8C5SQF6</accession>
<dbReference type="Ensembl" id="ENSLLTT00000021842.1">
    <property type="protein sequence ID" value="ENSLLTP00000021062.1"/>
    <property type="gene ID" value="ENSLLTG00000015737.1"/>
</dbReference>
<evidence type="ECO:0000256" key="2">
    <source>
        <dbReference type="ARBA" id="ARBA00022771"/>
    </source>
</evidence>
<dbReference type="InterPro" id="IPR050143">
    <property type="entry name" value="TRIM/RBCC"/>
</dbReference>
<evidence type="ECO:0000256" key="1">
    <source>
        <dbReference type="ARBA" id="ARBA00022723"/>
    </source>
</evidence>
<dbReference type="PANTHER" id="PTHR24103">
    <property type="entry name" value="E3 UBIQUITIN-PROTEIN LIGASE TRIM"/>
    <property type="match status" value="1"/>
</dbReference>
<dbReference type="InterPro" id="IPR001841">
    <property type="entry name" value="Znf_RING"/>
</dbReference>
<dbReference type="AlphaFoldDB" id="A0A8C5SQF6"/>
<dbReference type="SMART" id="SM00336">
    <property type="entry name" value="BBOX"/>
    <property type="match status" value="1"/>
</dbReference>
<dbReference type="InterPro" id="IPR000315">
    <property type="entry name" value="Znf_B-box"/>
</dbReference>
<keyword evidence="3" id="KW-0862">Zinc</keyword>
<dbReference type="SUPFAM" id="SSF57850">
    <property type="entry name" value="RING/U-box"/>
    <property type="match status" value="1"/>
</dbReference>
<dbReference type="Proteomes" id="UP000694406">
    <property type="component" value="Unplaced"/>
</dbReference>
<evidence type="ECO:0000256" key="4">
    <source>
        <dbReference type="PROSITE-ProRule" id="PRU00024"/>
    </source>
</evidence>
<dbReference type="GeneTree" id="ENSGT01030000234669"/>
<dbReference type="InterPro" id="IPR017907">
    <property type="entry name" value="Znf_RING_CS"/>
</dbReference>
<feature type="domain" description="RING-type" evidence="5">
    <location>
        <begin position="13"/>
        <end position="54"/>
    </location>
</feature>
<dbReference type="SMART" id="SM00184">
    <property type="entry name" value="RING"/>
    <property type="match status" value="1"/>
</dbReference>
<keyword evidence="2 4" id="KW-0863">Zinc-finger</keyword>
<dbReference type="GO" id="GO:0008270">
    <property type="term" value="F:zinc ion binding"/>
    <property type="evidence" value="ECO:0007669"/>
    <property type="project" value="UniProtKB-KW"/>
</dbReference>
<dbReference type="Gene3D" id="3.30.40.10">
    <property type="entry name" value="Zinc/RING finger domain, C3HC4 (zinc finger)"/>
    <property type="match status" value="1"/>
</dbReference>
<dbReference type="CDD" id="cd19762">
    <property type="entry name" value="Bbox2_TRIM7-like"/>
    <property type="match status" value="1"/>
</dbReference>
<keyword evidence="8" id="KW-1185">Reference proteome</keyword>
<feature type="domain" description="B box-type" evidence="6">
    <location>
        <begin position="93"/>
        <end position="134"/>
    </location>
</feature>
<dbReference type="Pfam" id="PF15227">
    <property type="entry name" value="zf-C3HC4_4"/>
    <property type="match status" value="1"/>
</dbReference>
<sequence>SSSGVSLHKEATCSVCLEYFRDPVSIACGHSFCRACITQCWKDQSTNFSCPQCREIALQRNFRPNRELGNVVEITRRLSLHGLQGAAGQEEGEERPLCEKHQEALKLFCSEEESLICCICREARAHRSHTVFPVEEAAQDYKFILHNIFSQNNSWKGPWRSSSPTPCLSRKPYTL</sequence>
<protein>
    <submittedName>
        <fullName evidence="7">Uncharacterized protein</fullName>
    </submittedName>
</protein>
<dbReference type="Gene3D" id="3.30.160.60">
    <property type="entry name" value="Classic Zinc Finger"/>
    <property type="match status" value="1"/>
</dbReference>
<dbReference type="Pfam" id="PF00643">
    <property type="entry name" value="zf-B_box"/>
    <property type="match status" value="1"/>
</dbReference>
<reference evidence="7" key="2">
    <citation type="submission" date="2025-09" db="UniProtKB">
        <authorList>
            <consortium name="Ensembl"/>
        </authorList>
    </citation>
    <scope>IDENTIFICATION</scope>
</reference>
<reference evidence="7" key="1">
    <citation type="submission" date="2025-08" db="UniProtKB">
        <authorList>
            <consortium name="Ensembl"/>
        </authorList>
    </citation>
    <scope>IDENTIFICATION</scope>
</reference>
<evidence type="ECO:0000256" key="3">
    <source>
        <dbReference type="ARBA" id="ARBA00022833"/>
    </source>
</evidence>
<evidence type="ECO:0000259" key="5">
    <source>
        <dbReference type="PROSITE" id="PS50089"/>
    </source>
</evidence>
<proteinExistence type="predicted"/>
<name>A0A8C5SQF6_LATLA</name>